<sequence>MSESNRVAIIGAGPAGLMAAEILTDKGIGVDIYDAMPSVGRKFLMAGKSGLNITHSEPTDIFLNRYGDNQRLIEMVSQFGSQDIIKWMADLGIEAHTGSTGRIFPVMMKSSPLLRAWLMRLGERGAVLHTKHRWQGWNDLGGLIFDTPEGIRTSSPTATIFAMGGGSWKRLGSDGKWADIFNKQSLETIPFEPSNSGFLINWSDKIKQDFAGAPVKSIRVGLGQDLISGEFVVTEKGVESGAIYTLSAKIREQIKAYGSAKLIIDLLPHMSEQDILNKLSRPRGKQSLSNYLRKTVKLSGVKLALLYEEIDKAVLQDMEKLAWRIKSLPLTITGTANLDEAISTTGGVDWEALDENLMLKDYPGNYCAGEMIDWDAPTGGYLITACLATGRIAGLGAAARILEQ</sequence>
<comment type="cofactor">
    <cofactor evidence="1">
        <name>FAD</name>
        <dbReference type="ChEBI" id="CHEBI:57692"/>
    </cofactor>
</comment>
<dbReference type="AlphaFoldDB" id="C6XNM1"/>
<keyword evidence="7" id="KW-1185">Reference proteome</keyword>
<dbReference type="InterPro" id="IPR022460">
    <property type="entry name" value="Flavoprotein_PP4765"/>
</dbReference>
<dbReference type="NCBIfam" id="TIGR03862">
    <property type="entry name" value="flavo_PP4765"/>
    <property type="match status" value="1"/>
</dbReference>
<dbReference type="SUPFAM" id="SSF160996">
    <property type="entry name" value="HI0933 insert domain-like"/>
    <property type="match status" value="1"/>
</dbReference>
<gene>
    <name evidence="6" type="ordered locus">Hbal_0572</name>
</gene>
<evidence type="ECO:0000256" key="1">
    <source>
        <dbReference type="ARBA" id="ARBA00001974"/>
    </source>
</evidence>
<dbReference type="PRINTS" id="PR00419">
    <property type="entry name" value="ADXRDTASE"/>
</dbReference>
<evidence type="ECO:0000259" key="5">
    <source>
        <dbReference type="Pfam" id="PF22780"/>
    </source>
</evidence>
<dbReference type="InterPro" id="IPR036188">
    <property type="entry name" value="FAD/NAD-bd_sf"/>
</dbReference>
<organism evidence="6 7">
    <name type="scientific">Hirschia baltica (strain ATCC 49814 / DSM 5838 / IFAM 1418)</name>
    <dbReference type="NCBI Taxonomy" id="582402"/>
    <lineage>
        <taxon>Bacteria</taxon>
        <taxon>Pseudomonadati</taxon>
        <taxon>Pseudomonadota</taxon>
        <taxon>Alphaproteobacteria</taxon>
        <taxon>Hyphomonadales</taxon>
        <taxon>Hyphomonadaceae</taxon>
        <taxon>Hirschia</taxon>
    </lineage>
</organism>
<evidence type="ECO:0000313" key="7">
    <source>
        <dbReference type="Proteomes" id="UP000002745"/>
    </source>
</evidence>
<dbReference type="RefSeq" id="WP_015826424.1">
    <property type="nucleotide sequence ID" value="NC_012982.1"/>
</dbReference>
<keyword evidence="2" id="KW-0285">Flavoprotein</keyword>
<dbReference type="Pfam" id="PF03486">
    <property type="entry name" value="HI0933_like"/>
    <property type="match status" value="1"/>
</dbReference>
<keyword evidence="3" id="KW-0274">FAD</keyword>
<evidence type="ECO:0000256" key="3">
    <source>
        <dbReference type="ARBA" id="ARBA00022827"/>
    </source>
</evidence>
<dbReference type="InterPro" id="IPR004792">
    <property type="entry name" value="BaiN-like"/>
</dbReference>
<dbReference type="eggNOG" id="COG2081">
    <property type="taxonomic scope" value="Bacteria"/>
</dbReference>
<proteinExistence type="predicted"/>
<evidence type="ECO:0000259" key="4">
    <source>
        <dbReference type="Pfam" id="PF03486"/>
    </source>
</evidence>
<reference evidence="7" key="1">
    <citation type="journal article" date="2011" name="J. Bacteriol.">
        <title>Genome sequences of eight morphologically diverse alphaproteobacteria.</title>
        <authorList>
            <consortium name="US DOE Joint Genome Institute"/>
            <person name="Brown P.J."/>
            <person name="Kysela D.T."/>
            <person name="Buechlein A."/>
            <person name="Hemmerich C."/>
            <person name="Brun Y.V."/>
        </authorList>
    </citation>
    <scope>NUCLEOTIDE SEQUENCE [LARGE SCALE GENOMIC DNA]</scope>
    <source>
        <strain evidence="7">ATCC 49814 / DSM 5838 / IFAM 1418</strain>
    </source>
</reference>
<dbReference type="Gene3D" id="2.40.30.10">
    <property type="entry name" value="Translation factors"/>
    <property type="match status" value="1"/>
</dbReference>
<dbReference type="InterPro" id="IPR055178">
    <property type="entry name" value="RsdA/BaiN/AoA(So)-like_dom"/>
</dbReference>
<dbReference type="Gene3D" id="3.50.50.60">
    <property type="entry name" value="FAD/NAD(P)-binding domain"/>
    <property type="match status" value="1"/>
</dbReference>
<accession>C6XNM1</accession>
<dbReference type="InterPro" id="IPR057661">
    <property type="entry name" value="RsdA/BaiN/AoA(So)_Rossmann"/>
</dbReference>
<dbReference type="KEGG" id="hba:Hbal_0572"/>
<dbReference type="InterPro" id="IPR023166">
    <property type="entry name" value="BaiN-like_dom_sf"/>
</dbReference>
<feature type="domain" description="RsdA/BaiN/AoA(So)-like Rossmann fold-like" evidence="4">
    <location>
        <begin position="6"/>
        <end position="394"/>
    </location>
</feature>
<evidence type="ECO:0000256" key="2">
    <source>
        <dbReference type="ARBA" id="ARBA00022630"/>
    </source>
</evidence>
<evidence type="ECO:0000313" key="6">
    <source>
        <dbReference type="EMBL" id="ACT58274.1"/>
    </source>
</evidence>
<dbReference type="Pfam" id="PF22780">
    <property type="entry name" value="HI0933_like_1st"/>
    <property type="match status" value="1"/>
</dbReference>
<dbReference type="Gene3D" id="1.10.8.260">
    <property type="entry name" value="HI0933 insert domain-like"/>
    <property type="match status" value="1"/>
</dbReference>
<dbReference type="PANTHER" id="PTHR42887">
    <property type="entry name" value="OS12G0638800 PROTEIN"/>
    <property type="match status" value="1"/>
</dbReference>
<dbReference type="STRING" id="582402.Hbal_0572"/>
<dbReference type="EMBL" id="CP001678">
    <property type="protein sequence ID" value="ACT58274.1"/>
    <property type="molecule type" value="Genomic_DNA"/>
</dbReference>
<dbReference type="SUPFAM" id="SSF51905">
    <property type="entry name" value="FAD/NAD(P)-binding domain"/>
    <property type="match status" value="1"/>
</dbReference>
<dbReference type="OrthoDB" id="5288829at2"/>
<name>C6XNM1_HIRBI</name>
<dbReference type="NCBIfam" id="TIGR00275">
    <property type="entry name" value="aminoacetone oxidase family FAD-binding enzyme"/>
    <property type="match status" value="1"/>
</dbReference>
<dbReference type="Proteomes" id="UP000002745">
    <property type="component" value="Chromosome"/>
</dbReference>
<dbReference type="HOGENOM" id="CLU_025174_1_0_5"/>
<dbReference type="PANTHER" id="PTHR42887:SF1">
    <property type="entry name" value="BLR3961 PROTEIN"/>
    <property type="match status" value="1"/>
</dbReference>
<protein>
    <submittedName>
        <fullName evidence="6">HI0933 family protein</fullName>
    </submittedName>
</protein>
<feature type="domain" description="RsdA/BaiN/AoA(So)-like insert" evidence="5">
    <location>
        <begin position="192"/>
        <end position="343"/>
    </location>
</feature>